<dbReference type="EMBL" id="BMZD01000002">
    <property type="protein sequence ID" value="GGZ93962.1"/>
    <property type="molecule type" value="Genomic_DNA"/>
</dbReference>
<dbReference type="Pfam" id="PF08448">
    <property type="entry name" value="PAS_4"/>
    <property type="match status" value="1"/>
</dbReference>
<feature type="transmembrane region" description="Helical" evidence="1">
    <location>
        <begin position="146"/>
        <end position="164"/>
    </location>
</feature>
<feature type="transmembrane region" description="Helical" evidence="1">
    <location>
        <begin position="31"/>
        <end position="51"/>
    </location>
</feature>
<dbReference type="PROSITE" id="PS50883">
    <property type="entry name" value="EAL"/>
    <property type="match status" value="1"/>
</dbReference>
<dbReference type="CDD" id="cd01948">
    <property type="entry name" value="EAL"/>
    <property type="match status" value="1"/>
</dbReference>
<feature type="domain" description="EAL" evidence="3">
    <location>
        <begin position="516"/>
        <end position="766"/>
    </location>
</feature>
<dbReference type="InterPro" id="IPR013656">
    <property type="entry name" value="PAS_4"/>
</dbReference>
<dbReference type="SMART" id="SM00052">
    <property type="entry name" value="EAL"/>
    <property type="match status" value="1"/>
</dbReference>
<dbReference type="InterPro" id="IPR000700">
    <property type="entry name" value="PAS-assoc_C"/>
</dbReference>
<dbReference type="InterPro" id="IPR035965">
    <property type="entry name" value="PAS-like_dom_sf"/>
</dbReference>
<evidence type="ECO:0000259" key="4">
    <source>
        <dbReference type="PROSITE" id="PS50887"/>
    </source>
</evidence>
<dbReference type="Pfam" id="PF00990">
    <property type="entry name" value="GGDEF"/>
    <property type="match status" value="1"/>
</dbReference>
<dbReference type="InterPro" id="IPR029787">
    <property type="entry name" value="Nucleotide_cyclase"/>
</dbReference>
<dbReference type="PANTHER" id="PTHR44757:SF2">
    <property type="entry name" value="BIOFILM ARCHITECTURE MAINTENANCE PROTEIN MBAA"/>
    <property type="match status" value="1"/>
</dbReference>
<dbReference type="InterPro" id="IPR035919">
    <property type="entry name" value="EAL_sf"/>
</dbReference>
<dbReference type="AlphaFoldDB" id="A0A918VG34"/>
<evidence type="ECO:0000259" key="3">
    <source>
        <dbReference type="PROSITE" id="PS50883"/>
    </source>
</evidence>
<sequence length="792" mass="86800">MVSPRAVLRTVIPPELREWVDNRLISAHIRIVRPLVLGSLLNASVILMVLYGHVSTLQLGLFAGSTALAGFHRLWLSEGIERGRRRKRTAKMKRAFHLSSIWQGLNIAIPLALWFPQVAPGGQLLLAICGVTQIAAAAYTVRTMPWAAAVYISLQALGLAIGLLRHESPAATAAAVVLLTTSGLLIRMAFAAHDLFVTRILSDRELAASARTVKLLLNEYEASSSDWLFELDSQHQLINVSDRFAAATGRPAPELEGLPFAALFAADAIRDTVVTTLNRRQPLRHVILQLAARPDEAPSWWSISGRPTYVSAGERVAFRGVISDVTSRHQAETRARQMAHYDALTGLPNRALCDQTLHEMLDGRDSTEGVALLHIDVDHFKAINDEFGHPGGDAFLRQVALRLTGVVEQSGLGGSQRMVARLGGDEFAILTCGADACDHAVRMAEQLLAEMARPVTIDGHDVPVSISIGIALAPFHTESKQQLLSYADIAMSAAKRSERGIWEMFEPGMDAALHERHALARDLRHAVARGELRLFLQPLVDVASEGTTGYEALLRWQHPERGLVPPDRFIPIAEETGLIVGIGEWVIRTAFAEAAQWPGGETISINLSPVQFGSANLLPTIVHALADSGIEPGRVEFEITEGVLLHNSEANIALLNRLHDLGVKIALDDFGTGYASLNYLLTFPFDKIKIDRRFVSDLITREESRAIVGAVIALANQLGMCTLAEGVEEREQLVQLRRDGCRMVQGWLFGKAQPFEHYHPRIQGIVAPTATTRISRRRYDPRPLGLSGRQRG</sequence>
<organism evidence="5 6">
    <name type="scientific">Novosphingobium arvoryzae</name>
    <dbReference type="NCBI Taxonomy" id="1256514"/>
    <lineage>
        <taxon>Bacteria</taxon>
        <taxon>Pseudomonadati</taxon>
        <taxon>Pseudomonadota</taxon>
        <taxon>Alphaproteobacteria</taxon>
        <taxon>Sphingomonadales</taxon>
        <taxon>Sphingomonadaceae</taxon>
        <taxon>Novosphingobium</taxon>
    </lineage>
</organism>
<feature type="transmembrane region" description="Helical" evidence="1">
    <location>
        <begin position="170"/>
        <end position="190"/>
    </location>
</feature>
<feature type="domain" description="GGDEF" evidence="4">
    <location>
        <begin position="368"/>
        <end position="507"/>
    </location>
</feature>
<dbReference type="InterPro" id="IPR000014">
    <property type="entry name" value="PAS"/>
</dbReference>
<keyword evidence="6" id="KW-1185">Reference proteome</keyword>
<reference evidence="5" key="1">
    <citation type="journal article" date="2014" name="Int. J. Syst. Evol. Microbiol.">
        <title>Complete genome sequence of Corynebacterium casei LMG S-19264T (=DSM 44701T), isolated from a smear-ripened cheese.</title>
        <authorList>
            <consortium name="US DOE Joint Genome Institute (JGI-PGF)"/>
            <person name="Walter F."/>
            <person name="Albersmeier A."/>
            <person name="Kalinowski J."/>
            <person name="Ruckert C."/>
        </authorList>
    </citation>
    <scope>NUCLEOTIDE SEQUENCE</scope>
    <source>
        <strain evidence="5">KCTC 32422</strain>
    </source>
</reference>
<dbReference type="PROSITE" id="PS50113">
    <property type="entry name" value="PAC"/>
    <property type="match status" value="1"/>
</dbReference>
<protein>
    <submittedName>
        <fullName evidence="5">GGDEF domain-containing protein</fullName>
    </submittedName>
</protein>
<feature type="domain" description="PAC" evidence="2">
    <location>
        <begin position="284"/>
        <end position="337"/>
    </location>
</feature>
<comment type="caution">
    <text evidence="5">The sequence shown here is derived from an EMBL/GenBank/DDBJ whole genome shotgun (WGS) entry which is preliminary data.</text>
</comment>
<dbReference type="NCBIfam" id="TIGR00229">
    <property type="entry name" value="sensory_box"/>
    <property type="match status" value="1"/>
</dbReference>
<dbReference type="SUPFAM" id="SSF55785">
    <property type="entry name" value="PYP-like sensor domain (PAS domain)"/>
    <property type="match status" value="1"/>
</dbReference>
<dbReference type="PROSITE" id="PS50887">
    <property type="entry name" value="GGDEF"/>
    <property type="match status" value="1"/>
</dbReference>
<dbReference type="Gene3D" id="3.30.450.20">
    <property type="entry name" value="PAS domain"/>
    <property type="match status" value="1"/>
</dbReference>
<feature type="transmembrane region" description="Helical" evidence="1">
    <location>
        <begin position="96"/>
        <end position="115"/>
    </location>
</feature>
<dbReference type="InterPro" id="IPR000160">
    <property type="entry name" value="GGDEF_dom"/>
</dbReference>
<dbReference type="InterPro" id="IPR052155">
    <property type="entry name" value="Biofilm_reg_signaling"/>
</dbReference>
<gene>
    <name evidence="5" type="ORF">GCM10011617_12480</name>
</gene>
<dbReference type="PANTHER" id="PTHR44757">
    <property type="entry name" value="DIGUANYLATE CYCLASE DGCP"/>
    <property type="match status" value="1"/>
</dbReference>
<dbReference type="SUPFAM" id="SSF55073">
    <property type="entry name" value="Nucleotide cyclase"/>
    <property type="match status" value="1"/>
</dbReference>
<feature type="transmembrane region" description="Helical" evidence="1">
    <location>
        <begin position="57"/>
        <end position="76"/>
    </location>
</feature>
<evidence type="ECO:0000313" key="6">
    <source>
        <dbReference type="Proteomes" id="UP000634139"/>
    </source>
</evidence>
<dbReference type="SMART" id="SM00267">
    <property type="entry name" value="GGDEF"/>
    <property type="match status" value="1"/>
</dbReference>
<dbReference type="InterPro" id="IPR043128">
    <property type="entry name" value="Rev_trsase/Diguanyl_cyclase"/>
</dbReference>
<reference evidence="5" key="2">
    <citation type="submission" date="2020-09" db="EMBL/GenBank/DDBJ databases">
        <authorList>
            <person name="Sun Q."/>
            <person name="Kim S."/>
        </authorList>
    </citation>
    <scope>NUCLEOTIDE SEQUENCE</scope>
    <source>
        <strain evidence="5">KCTC 32422</strain>
    </source>
</reference>
<dbReference type="Proteomes" id="UP000634139">
    <property type="component" value="Unassembled WGS sequence"/>
</dbReference>
<dbReference type="SUPFAM" id="SSF141868">
    <property type="entry name" value="EAL domain-like"/>
    <property type="match status" value="1"/>
</dbReference>
<dbReference type="NCBIfam" id="TIGR00254">
    <property type="entry name" value="GGDEF"/>
    <property type="match status" value="1"/>
</dbReference>
<keyword evidence="1" id="KW-0812">Transmembrane</keyword>
<dbReference type="Gene3D" id="3.30.70.270">
    <property type="match status" value="1"/>
</dbReference>
<dbReference type="InterPro" id="IPR001633">
    <property type="entry name" value="EAL_dom"/>
</dbReference>
<dbReference type="Pfam" id="PF00563">
    <property type="entry name" value="EAL"/>
    <property type="match status" value="1"/>
</dbReference>
<dbReference type="CDD" id="cd01949">
    <property type="entry name" value="GGDEF"/>
    <property type="match status" value="1"/>
</dbReference>
<keyword evidence="1" id="KW-0472">Membrane</keyword>
<evidence type="ECO:0000313" key="5">
    <source>
        <dbReference type="EMBL" id="GGZ93962.1"/>
    </source>
</evidence>
<evidence type="ECO:0000259" key="2">
    <source>
        <dbReference type="PROSITE" id="PS50113"/>
    </source>
</evidence>
<proteinExistence type="predicted"/>
<name>A0A918VG34_9SPHN</name>
<evidence type="ECO:0000256" key="1">
    <source>
        <dbReference type="SAM" id="Phobius"/>
    </source>
</evidence>
<accession>A0A918VG34</accession>
<keyword evidence="1" id="KW-1133">Transmembrane helix</keyword>
<dbReference type="Gene3D" id="3.20.20.450">
    <property type="entry name" value="EAL domain"/>
    <property type="match status" value="1"/>
</dbReference>
<dbReference type="RefSeq" id="WP_189539555.1">
    <property type="nucleotide sequence ID" value="NZ_BMZD01000002.1"/>
</dbReference>